<evidence type="ECO:0000313" key="15">
    <source>
        <dbReference type="Proteomes" id="UP000608420"/>
    </source>
</evidence>
<evidence type="ECO:0000256" key="3">
    <source>
        <dbReference type="ARBA" id="ARBA00010199"/>
    </source>
</evidence>
<dbReference type="NCBIfam" id="TIGR00797">
    <property type="entry name" value="matE"/>
    <property type="match status" value="1"/>
</dbReference>
<keyword evidence="8 13" id="KW-0812">Transmembrane</keyword>
<organism evidence="14 15">
    <name type="scientific">Paenibacillus aceti</name>
    <dbReference type="NCBI Taxonomy" id="1820010"/>
    <lineage>
        <taxon>Bacteria</taxon>
        <taxon>Bacillati</taxon>
        <taxon>Bacillota</taxon>
        <taxon>Bacilli</taxon>
        <taxon>Bacillales</taxon>
        <taxon>Paenibacillaceae</taxon>
        <taxon>Paenibacillus</taxon>
    </lineage>
</organism>
<comment type="similarity">
    <text evidence="3">Belongs to the multi antimicrobial extrusion (MATE) (TC 2.A.66.1) family.</text>
</comment>
<sequence length="453" mass="49017">MREAYSLTEGPIASTLLKLTLPIIATNFISTTYGLIDMIWVGRLGSGPVAAIGTASFFINLALALSTMITIGTGIKVAHSVGEGEESRALIYIKNGFIMSLLLSILYTIVILFTKNKLIGFFELANEEIEWMAIQFLVISLFGSIFTIINTLFSTILNSYGNSKQPFKIFTLGFLVNMLIDPLLIFGLGPIPGMGVLGAAIATLIANLVVTGLFILRTKNTSLFSLRKKSDIQLMKEVIKLGAPITIQRVTFIIISIIIAKLIVQWGAEAIAVQKVGIQIEAISYMTIGGLQGAIAAFFGQNYGARRLDRIHRGYYQALLLTVIFGALISVIFILFPGQLFSLFLSEASSLALGTDYMRIIGYSQLFMCLEIMSVGAFNGIGKTHVPPMFSITLTALRIPMALALSGPFGLNGIWMSIALSSVLKGVILSGWFIGSLRKLDRTAAVSSNHAAM</sequence>
<evidence type="ECO:0000256" key="8">
    <source>
        <dbReference type="ARBA" id="ARBA00022692"/>
    </source>
</evidence>
<feature type="transmembrane region" description="Helical" evidence="13">
    <location>
        <begin position="357"/>
        <end position="378"/>
    </location>
</feature>
<protein>
    <recommendedName>
        <fullName evidence="4">Probable multidrug resistance protein NorM</fullName>
    </recommendedName>
    <alternativeName>
        <fullName evidence="12">Multidrug-efflux transporter</fullName>
    </alternativeName>
</protein>
<dbReference type="CDD" id="cd13140">
    <property type="entry name" value="MATE_like_1"/>
    <property type="match status" value="1"/>
</dbReference>
<feature type="transmembrane region" description="Helical" evidence="13">
    <location>
        <begin position="238"/>
        <end position="263"/>
    </location>
</feature>
<feature type="transmembrane region" description="Helical" evidence="13">
    <location>
        <begin position="169"/>
        <end position="188"/>
    </location>
</feature>
<dbReference type="PIRSF" id="PIRSF006603">
    <property type="entry name" value="DinF"/>
    <property type="match status" value="1"/>
</dbReference>
<dbReference type="Pfam" id="PF01554">
    <property type="entry name" value="MatE"/>
    <property type="match status" value="2"/>
</dbReference>
<dbReference type="InterPro" id="IPR048279">
    <property type="entry name" value="MdtK-like"/>
</dbReference>
<feature type="transmembrane region" description="Helical" evidence="13">
    <location>
        <begin position="390"/>
        <end position="408"/>
    </location>
</feature>
<feature type="transmembrane region" description="Helical" evidence="13">
    <location>
        <begin position="194"/>
        <end position="217"/>
    </location>
</feature>
<keyword evidence="5" id="KW-0813">Transport</keyword>
<feature type="transmembrane region" description="Helical" evidence="13">
    <location>
        <begin position="283"/>
        <end position="303"/>
    </location>
</feature>
<dbReference type="PANTHER" id="PTHR43298:SF2">
    <property type="entry name" value="FMN_FAD EXPORTER YEEO-RELATED"/>
    <property type="match status" value="1"/>
</dbReference>
<feature type="transmembrane region" description="Helical" evidence="13">
    <location>
        <begin position="92"/>
        <end position="113"/>
    </location>
</feature>
<feature type="transmembrane region" description="Helical" evidence="13">
    <location>
        <begin position="12"/>
        <end position="36"/>
    </location>
</feature>
<evidence type="ECO:0000256" key="12">
    <source>
        <dbReference type="ARBA" id="ARBA00031636"/>
    </source>
</evidence>
<evidence type="ECO:0000256" key="13">
    <source>
        <dbReference type="SAM" id="Phobius"/>
    </source>
</evidence>
<feature type="transmembrane region" description="Helical" evidence="13">
    <location>
        <begin position="315"/>
        <end position="337"/>
    </location>
</feature>
<name>A0ABQ1VTR8_9BACL</name>
<evidence type="ECO:0000256" key="4">
    <source>
        <dbReference type="ARBA" id="ARBA00020268"/>
    </source>
</evidence>
<comment type="caution">
    <text evidence="14">The sequence shown here is derived from an EMBL/GenBank/DDBJ whole genome shotgun (WGS) entry which is preliminary data.</text>
</comment>
<dbReference type="InterPro" id="IPR002528">
    <property type="entry name" value="MATE_fam"/>
</dbReference>
<comment type="subcellular location">
    <subcellularLocation>
        <location evidence="2">Cell membrane</location>
        <topology evidence="2">Multi-pass membrane protein</topology>
    </subcellularLocation>
</comment>
<evidence type="ECO:0000256" key="6">
    <source>
        <dbReference type="ARBA" id="ARBA00022449"/>
    </source>
</evidence>
<feature type="transmembrane region" description="Helical" evidence="13">
    <location>
        <begin position="48"/>
        <end position="71"/>
    </location>
</feature>
<dbReference type="RefSeq" id="WP_120461808.1">
    <property type="nucleotide sequence ID" value="NZ_BMIW01000012.1"/>
</dbReference>
<dbReference type="Proteomes" id="UP000608420">
    <property type="component" value="Unassembled WGS sequence"/>
</dbReference>
<keyword evidence="7" id="KW-1003">Cell membrane</keyword>
<gene>
    <name evidence="14" type="ORF">GCM10010913_20690</name>
</gene>
<keyword evidence="6" id="KW-0050">Antiport</keyword>
<evidence type="ECO:0000256" key="9">
    <source>
        <dbReference type="ARBA" id="ARBA00022989"/>
    </source>
</evidence>
<evidence type="ECO:0000313" key="14">
    <source>
        <dbReference type="EMBL" id="GGF98807.1"/>
    </source>
</evidence>
<evidence type="ECO:0000256" key="11">
    <source>
        <dbReference type="ARBA" id="ARBA00023136"/>
    </source>
</evidence>
<comment type="function">
    <text evidence="1">Multidrug efflux pump.</text>
</comment>
<accession>A0ABQ1VTR8</accession>
<feature type="transmembrane region" description="Helical" evidence="13">
    <location>
        <begin position="133"/>
        <end position="157"/>
    </location>
</feature>
<keyword evidence="10" id="KW-0406">Ion transport</keyword>
<dbReference type="EMBL" id="BMIW01000012">
    <property type="protein sequence ID" value="GGF98807.1"/>
    <property type="molecule type" value="Genomic_DNA"/>
</dbReference>
<keyword evidence="15" id="KW-1185">Reference proteome</keyword>
<feature type="transmembrane region" description="Helical" evidence="13">
    <location>
        <begin position="414"/>
        <end position="434"/>
    </location>
</feature>
<evidence type="ECO:0000256" key="10">
    <source>
        <dbReference type="ARBA" id="ARBA00023065"/>
    </source>
</evidence>
<reference evidence="15" key="1">
    <citation type="journal article" date="2019" name="Int. J. Syst. Evol. Microbiol.">
        <title>The Global Catalogue of Microorganisms (GCM) 10K type strain sequencing project: providing services to taxonomists for standard genome sequencing and annotation.</title>
        <authorList>
            <consortium name="The Broad Institute Genomics Platform"/>
            <consortium name="The Broad Institute Genome Sequencing Center for Infectious Disease"/>
            <person name="Wu L."/>
            <person name="Ma J."/>
        </authorList>
    </citation>
    <scope>NUCLEOTIDE SEQUENCE [LARGE SCALE GENOMIC DNA]</scope>
    <source>
        <strain evidence="15">CGMCC 1.15420</strain>
    </source>
</reference>
<evidence type="ECO:0000256" key="5">
    <source>
        <dbReference type="ARBA" id="ARBA00022448"/>
    </source>
</evidence>
<keyword evidence="9 13" id="KW-1133">Transmembrane helix</keyword>
<dbReference type="InterPro" id="IPR050222">
    <property type="entry name" value="MATE_MdtK"/>
</dbReference>
<keyword evidence="11 13" id="KW-0472">Membrane</keyword>
<evidence type="ECO:0000256" key="7">
    <source>
        <dbReference type="ARBA" id="ARBA00022475"/>
    </source>
</evidence>
<dbReference type="PANTHER" id="PTHR43298">
    <property type="entry name" value="MULTIDRUG RESISTANCE PROTEIN NORM-RELATED"/>
    <property type="match status" value="1"/>
</dbReference>
<evidence type="ECO:0000256" key="1">
    <source>
        <dbReference type="ARBA" id="ARBA00003408"/>
    </source>
</evidence>
<evidence type="ECO:0000256" key="2">
    <source>
        <dbReference type="ARBA" id="ARBA00004651"/>
    </source>
</evidence>
<proteinExistence type="inferred from homology"/>